<proteinExistence type="predicted"/>
<evidence type="ECO:0008006" key="2">
    <source>
        <dbReference type="Google" id="ProtNLM"/>
    </source>
</evidence>
<dbReference type="EMBL" id="BARV01009995">
    <property type="protein sequence ID" value="GAI06601.1"/>
    <property type="molecule type" value="Genomic_DNA"/>
</dbReference>
<dbReference type="AlphaFoldDB" id="X1LL98"/>
<dbReference type="Pfam" id="PF13385">
    <property type="entry name" value="Laminin_G_3"/>
    <property type="match status" value="1"/>
</dbReference>
<dbReference type="Gene3D" id="2.60.120.200">
    <property type="match status" value="1"/>
</dbReference>
<comment type="caution">
    <text evidence="1">The sequence shown here is derived from an EMBL/GenBank/DDBJ whole genome shotgun (WGS) entry which is preliminary data.</text>
</comment>
<feature type="non-terminal residue" evidence="1">
    <location>
        <position position="293"/>
    </location>
</feature>
<dbReference type="SUPFAM" id="SSF49899">
    <property type="entry name" value="Concanavalin A-like lectins/glucanases"/>
    <property type="match status" value="1"/>
</dbReference>
<dbReference type="InterPro" id="IPR013320">
    <property type="entry name" value="ConA-like_dom_sf"/>
</dbReference>
<evidence type="ECO:0000313" key="1">
    <source>
        <dbReference type="EMBL" id="GAI06601.1"/>
    </source>
</evidence>
<gene>
    <name evidence="1" type="ORF">S06H3_19507</name>
</gene>
<organism evidence="1">
    <name type="scientific">marine sediment metagenome</name>
    <dbReference type="NCBI Taxonomy" id="412755"/>
    <lineage>
        <taxon>unclassified sequences</taxon>
        <taxon>metagenomes</taxon>
        <taxon>ecological metagenomes</taxon>
    </lineage>
</organism>
<sequence>WINKAEPAVHTYLICKSGYNDYKIGMGSTGSEIVFTLHHGGAITDMYGKTPVTDNNWHLVVSTYDGSEMKLFIDGVLDVSTPAAGPIHTSDRPVVINQWYPGLGISETSLDEVRIYDRALTEEEIERLYESPVPSEATPFHTTEWRDLGREVDLSSLEAKTYIPGNSGITATIEVSDDGENVLGSVGISLEDGSKSYDISGLESARYARIRTEFTGPAMLDKYVLTGDGIREVWGTLPEWERGIRNLVTPIYTGIPKLAYENLQVSKTEVDAGEYFELSAMVTNEGSGGSLEV</sequence>
<accession>X1LL98</accession>
<reference evidence="1" key="1">
    <citation type="journal article" date="2014" name="Front. Microbiol.">
        <title>High frequency of phylogenetically diverse reductive dehalogenase-homologous genes in deep subseafloor sedimentary metagenomes.</title>
        <authorList>
            <person name="Kawai M."/>
            <person name="Futagami T."/>
            <person name="Toyoda A."/>
            <person name="Takaki Y."/>
            <person name="Nishi S."/>
            <person name="Hori S."/>
            <person name="Arai W."/>
            <person name="Tsubouchi T."/>
            <person name="Morono Y."/>
            <person name="Uchiyama I."/>
            <person name="Ito T."/>
            <person name="Fujiyama A."/>
            <person name="Inagaki F."/>
            <person name="Takami H."/>
        </authorList>
    </citation>
    <scope>NUCLEOTIDE SEQUENCE</scope>
    <source>
        <strain evidence="1">Expedition CK06-06</strain>
    </source>
</reference>
<feature type="non-terminal residue" evidence="1">
    <location>
        <position position="1"/>
    </location>
</feature>
<name>X1LL98_9ZZZZ</name>
<protein>
    <recommendedName>
        <fullName evidence="2">LamG-like jellyroll fold domain-containing protein</fullName>
    </recommendedName>
</protein>